<name>A0A6C7EAH1_ILUCY</name>
<keyword evidence="4" id="KW-1185">Reference proteome</keyword>
<protein>
    <submittedName>
        <fullName evidence="3">Uncharacterized protein</fullName>
    </submittedName>
</protein>
<feature type="transmembrane region" description="Helical" evidence="2">
    <location>
        <begin position="12"/>
        <end position="33"/>
    </location>
</feature>
<organism evidence="3 4">
    <name type="scientific">Ilumatobacter coccineus (strain NBRC 103263 / KCTC 29153 / YM16-304)</name>
    <dbReference type="NCBI Taxonomy" id="1313172"/>
    <lineage>
        <taxon>Bacteria</taxon>
        <taxon>Bacillati</taxon>
        <taxon>Actinomycetota</taxon>
        <taxon>Acidimicrobiia</taxon>
        <taxon>Acidimicrobiales</taxon>
        <taxon>Ilumatobacteraceae</taxon>
        <taxon>Ilumatobacter</taxon>
    </lineage>
</organism>
<accession>A0A6C7EAH1</accession>
<reference evidence="3 4" key="1">
    <citation type="journal article" date="2013" name="Int. J. Syst. Evol. Microbiol.">
        <title>Ilumatobacter nonamiense sp. nov. and Ilumatobacter coccineum sp. nov., isolated from seashore sand.</title>
        <authorList>
            <person name="Matsumoto A."/>
            <person name="Kasai H."/>
            <person name="Matsuo Y."/>
            <person name="Shizuri Y."/>
            <person name="Ichikawa N."/>
            <person name="Fujita N."/>
            <person name="Omura S."/>
            <person name="Takahashi Y."/>
        </authorList>
    </citation>
    <scope>NUCLEOTIDE SEQUENCE [LARGE SCALE GENOMIC DNA]</scope>
    <source>
        <strain evidence="4">NBRC 103263 / KCTC 29153 / YM16-304</strain>
    </source>
</reference>
<gene>
    <name evidence="3" type="ORF">YM304_26980</name>
</gene>
<dbReference type="OrthoDB" id="9967570at2"/>
<dbReference type="Proteomes" id="UP000011863">
    <property type="component" value="Chromosome"/>
</dbReference>
<sequence length="378" mass="38962">MASESEPKRTKMIVLGVALVVVGLVAAIALWTAGGSRRTDAVANLARAPIGCDTTLDFSVAGEYLVFVESKGTFAEVRGDCEASGDYELGASRPQIDITVLDPDGRQLELDDRSDTVTYSTSDYVGRSVLALEVDEPGDHVMRVEASSTAEFAVAVGRDPNSGVALLRGAAVAIGLLGLVVGLLLAMVAGRKRQPAGPGWTPAQPQPQGAWPQAHPPYQQPTQPPYTQPTQPPYAQPGPGQGAPQPPAGPSPYHAQGTPPTYGGYGQPGQYPSSTQPHDDRLPQPPPPSAAPMWANPAPTVPNANPFAPPAGHPSAAPTGGVGQVPGQPGSGSGDGETGWPGDDTPTPPRGVEVTQADPSAAPTEVDRWNTSRPPTSD</sequence>
<evidence type="ECO:0000313" key="3">
    <source>
        <dbReference type="EMBL" id="BAN03012.1"/>
    </source>
</evidence>
<proteinExistence type="predicted"/>
<feature type="compositionally biased region" description="Gly residues" evidence="1">
    <location>
        <begin position="320"/>
        <end position="339"/>
    </location>
</feature>
<feature type="compositionally biased region" description="Low complexity" evidence="1">
    <location>
        <begin position="291"/>
        <end position="306"/>
    </location>
</feature>
<dbReference type="KEGG" id="aym:YM304_26980"/>
<evidence type="ECO:0000256" key="2">
    <source>
        <dbReference type="SAM" id="Phobius"/>
    </source>
</evidence>
<dbReference type="EMBL" id="AP012057">
    <property type="protein sequence ID" value="BAN03012.1"/>
    <property type="molecule type" value="Genomic_DNA"/>
</dbReference>
<evidence type="ECO:0000256" key="1">
    <source>
        <dbReference type="SAM" id="MobiDB-lite"/>
    </source>
</evidence>
<feature type="transmembrane region" description="Helical" evidence="2">
    <location>
        <begin position="165"/>
        <end position="188"/>
    </location>
</feature>
<feature type="compositionally biased region" description="Low complexity" evidence="1">
    <location>
        <begin position="193"/>
        <end position="213"/>
    </location>
</feature>
<dbReference type="AlphaFoldDB" id="A0A6C7EAH1"/>
<evidence type="ECO:0000313" key="4">
    <source>
        <dbReference type="Proteomes" id="UP000011863"/>
    </source>
</evidence>
<feature type="region of interest" description="Disordered" evidence="1">
    <location>
        <begin position="193"/>
        <end position="378"/>
    </location>
</feature>
<dbReference type="PRINTS" id="PR01217">
    <property type="entry name" value="PRICHEXTENSN"/>
</dbReference>
<keyword evidence="2" id="KW-0472">Membrane</keyword>
<keyword evidence="2" id="KW-1133">Transmembrane helix</keyword>
<feature type="compositionally biased region" description="Pro residues" evidence="1">
    <location>
        <begin position="214"/>
        <end position="236"/>
    </location>
</feature>
<dbReference type="RefSeq" id="WP_015442259.1">
    <property type="nucleotide sequence ID" value="NC_020520.1"/>
</dbReference>
<keyword evidence="2" id="KW-0812">Transmembrane</keyword>
<feature type="compositionally biased region" description="Low complexity" evidence="1">
    <location>
        <begin position="251"/>
        <end position="272"/>
    </location>
</feature>